<dbReference type="EMBL" id="LAZR01000334">
    <property type="protein sequence ID" value="KKN73941.1"/>
    <property type="molecule type" value="Genomic_DNA"/>
</dbReference>
<sequence length="55" mass="6314">MACSTMLASEEVLGRDWNLPEEDEAWKYLSDKLQKLSVRKNRKSKLSSREGIDNG</sequence>
<organism evidence="1">
    <name type="scientific">marine sediment metagenome</name>
    <dbReference type="NCBI Taxonomy" id="412755"/>
    <lineage>
        <taxon>unclassified sequences</taxon>
        <taxon>metagenomes</taxon>
        <taxon>ecological metagenomes</taxon>
    </lineage>
</organism>
<gene>
    <name evidence="1" type="ORF">LCGC14_0395060</name>
</gene>
<proteinExistence type="predicted"/>
<reference evidence="1" key="1">
    <citation type="journal article" date="2015" name="Nature">
        <title>Complex archaea that bridge the gap between prokaryotes and eukaryotes.</title>
        <authorList>
            <person name="Spang A."/>
            <person name="Saw J.H."/>
            <person name="Jorgensen S.L."/>
            <person name="Zaremba-Niedzwiedzka K."/>
            <person name="Martijn J."/>
            <person name="Lind A.E."/>
            <person name="van Eijk R."/>
            <person name="Schleper C."/>
            <person name="Guy L."/>
            <person name="Ettema T.J."/>
        </authorList>
    </citation>
    <scope>NUCLEOTIDE SEQUENCE</scope>
</reference>
<evidence type="ECO:0000313" key="1">
    <source>
        <dbReference type="EMBL" id="KKN73941.1"/>
    </source>
</evidence>
<name>A0A0F9VKB2_9ZZZZ</name>
<protein>
    <submittedName>
        <fullName evidence="1">Uncharacterized protein</fullName>
    </submittedName>
</protein>
<dbReference type="AlphaFoldDB" id="A0A0F9VKB2"/>
<comment type="caution">
    <text evidence="1">The sequence shown here is derived from an EMBL/GenBank/DDBJ whole genome shotgun (WGS) entry which is preliminary data.</text>
</comment>
<accession>A0A0F9VKB2</accession>